<dbReference type="SMART" id="SM00360">
    <property type="entry name" value="RRM"/>
    <property type="match status" value="1"/>
</dbReference>
<proteinExistence type="predicted"/>
<comment type="caution">
    <text evidence="7">The sequence shown here is derived from an EMBL/GenBank/DDBJ whole genome shotgun (WGS) entry which is preliminary data.</text>
</comment>
<evidence type="ECO:0000259" key="6">
    <source>
        <dbReference type="PROSITE" id="PS50102"/>
    </source>
</evidence>
<evidence type="ECO:0000313" key="8">
    <source>
        <dbReference type="Proteomes" id="UP001176517"/>
    </source>
</evidence>
<evidence type="ECO:0000256" key="2">
    <source>
        <dbReference type="ARBA" id="ARBA00022884"/>
    </source>
</evidence>
<dbReference type="InterPro" id="IPR035979">
    <property type="entry name" value="RBD_domain_sf"/>
</dbReference>
<feature type="compositionally biased region" description="Basic and acidic residues" evidence="5">
    <location>
        <begin position="172"/>
        <end position="184"/>
    </location>
</feature>
<keyword evidence="8" id="KW-1185">Reference proteome</keyword>
<feature type="region of interest" description="Disordered" evidence="5">
    <location>
        <begin position="115"/>
        <end position="223"/>
    </location>
</feature>
<feature type="compositionally biased region" description="Gly residues" evidence="5">
    <location>
        <begin position="121"/>
        <end position="136"/>
    </location>
</feature>
<gene>
    <name evidence="7" type="ORF">OC846_001364</name>
</gene>
<dbReference type="GO" id="GO:0003723">
    <property type="term" value="F:RNA binding"/>
    <property type="evidence" value="ECO:0007669"/>
    <property type="project" value="UniProtKB-UniRule"/>
</dbReference>
<organism evidence="7 8">
    <name type="scientific">Tilletia horrida</name>
    <dbReference type="NCBI Taxonomy" id="155126"/>
    <lineage>
        <taxon>Eukaryota</taxon>
        <taxon>Fungi</taxon>
        <taxon>Dikarya</taxon>
        <taxon>Basidiomycota</taxon>
        <taxon>Ustilaginomycotina</taxon>
        <taxon>Exobasidiomycetes</taxon>
        <taxon>Tilletiales</taxon>
        <taxon>Tilletiaceae</taxon>
        <taxon>Tilletia</taxon>
    </lineage>
</organism>
<evidence type="ECO:0000256" key="5">
    <source>
        <dbReference type="SAM" id="MobiDB-lite"/>
    </source>
</evidence>
<dbReference type="InterPro" id="IPR052462">
    <property type="entry name" value="SLIRP/GR-RBP-like"/>
</dbReference>
<dbReference type="Gene3D" id="3.30.70.330">
    <property type="match status" value="1"/>
</dbReference>
<feature type="compositionally biased region" description="Low complexity" evidence="5">
    <location>
        <begin position="1"/>
        <end position="27"/>
    </location>
</feature>
<feature type="domain" description="RRM" evidence="6">
    <location>
        <begin position="35"/>
        <end position="116"/>
    </location>
</feature>
<evidence type="ECO:0000313" key="7">
    <source>
        <dbReference type="EMBL" id="KAK0556145.1"/>
    </source>
</evidence>
<feature type="region of interest" description="Disordered" evidence="5">
    <location>
        <begin position="1"/>
        <end position="36"/>
    </location>
</feature>
<keyword evidence="2 4" id="KW-0694">RNA-binding</keyword>
<dbReference type="EMBL" id="JAPDMZ010000019">
    <property type="protein sequence ID" value="KAK0556145.1"/>
    <property type="molecule type" value="Genomic_DNA"/>
</dbReference>
<dbReference type="CDD" id="cd12355">
    <property type="entry name" value="RRM_RBM18"/>
    <property type="match status" value="1"/>
</dbReference>
<dbReference type="SUPFAM" id="SSF54928">
    <property type="entry name" value="RNA-binding domain, RBD"/>
    <property type="match status" value="1"/>
</dbReference>
<feature type="compositionally biased region" description="Polar residues" evidence="5">
    <location>
        <begin position="147"/>
        <end position="165"/>
    </location>
</feature>
<protein>
    <recommendedName>
        <fullName evidence="1">Probable RNA-binding protein 18</fullName>
    </recommendedName>
    <alternativeName>
        <fullName evidence="3">RNA-binding motif protein 18</fullName>
    </alternativeName>
</protein>
<evidence type="ECO:0000256" key="4">
    <source>
        <dbReference type="PROSITE-ProRule" id="PRU00176"/>
    </source>
</evidence>
<dbReference type="PANTHER" id="PTHR48027">
    <property type="entry name" value="HETEROGENEOUS NUCLEAR RIBONUCLEOPROTEIN 87F-RELATED"/>
    <property type="match status" value="1"/>
</dbReference>
<sequence length="223" mass="23081">MLSAGGSSSSSRPSASSGPSGASSASSTAPEKSNTRLYVGNLHPSVDEYTLIQVYSKHGKVAKLDFLFHKSGPQKGKPRGFAFVEYATREEAMQALIATNDKMLRGRKLSVTFANKSDYAEGGGSSGVGGGGGGAGPHRNRQGDISKPTTLSLIKNAQKPKSTNAKIAAMEAKLKLLQEKKSSSDPEGSTGGRSNSVLPVPPSSAGLPSKPPPALPDFNRPAR</sequence>
<dbReference type="Pfam" id="PF00076">
    <property type="entry name" value="RRM_1"/>
    <property type="match status" value="1"/>
</dbReference>
<dbReference type="InterPro" id="IPR000504">
    <property type="entry name" value="RRM_dom"/>
</dbReference>
<evidence type="ECO:0000256" key="1">
    <source>
        <dbReference type="ARBA" id="ARBA00021141"/>
    </source>
</evidence>
<reference evidence="7" key="1">
    <citation type="journal article" date="2023" name="PhytoFront">
        <title>Draft Genome Resources of Seven Strains of Tilletia horrida, Causal Agent of Kernel Smut of Rice.</title>
        <authorList>
            <person name="Khanal S."/>
            <person name="Antony Babu S."/>
            <person name="Zhou X.G."/>
        </authorList>
    </citation>
    <scope>NUCLEOTIDE SEQUENCE</scope>
    <source>
        <strain evidence="7">TX6</strain>
    </source>
</reference>
<dbReference type="InterPro" id="IPR012677">
    <property type="entry name" value="Nucleotide-bd_a/b_plait_sf"/>
</dbReference>
<dbReference type="Proteomes" id="UP001176517">
    <property type="component" value="Unassembled WGS sequence"/>
</dbReference>
<dbReference type="AlphaFoldDB" id="A0AAN6JW07"/>
<accession>A0AAN6JW07</accession>
<dbReference type="InterPro" id="IPR039157">
    <property type="entry name" value="RBM18_RRM"/>
</dbReference>
<evidence type="ECO:0000256" key="3">
    <source>
        <dbReference type="ARBA" id="ARBA00030780"/>
    </source>
</evidence>
<name>A0AAN6JW07_9BASI</name>
<dbReference type="PROSITE" id="PS50102">
    <property type="entry name" value="RRM"/>
    <property type="match status" value="1"/>
</dbReference>